<evidence type="ECO:0008006" key="4">
    <source>
        <dbReference type="Google" id="ProtNLM"/>
    </source>
</evidence>
<keyword evidence="3" id="KW-1185">Reference proteome</keyword>
<evidence type="ECO:0000313" key="2">
    <source>
        <dbReference type="EMBL" id="MXR69806.1"/>
    </source>
</evidence>
<keyword evidence="1" id="KW-0732">Signal</keyword>
<name>A0A6L7HZW6_9GAMM</name>
<feature type="signal peptide" evidence="1">
    <location>
        <begin position="1"/>
        <end position="22"/>
    </location>
</feature>
<dbReference type="EMBL" id="WRPA01000012">
    <property type="protein sequence ID" value="MXR69806.1"/>
    <property type="molecule type" value="Genomic_DNA"/>
</dbReference>
<evidence type="ECO:0000313" key="3">
    <source>
        <dbReference type="Proteomes" id="UP000474778"/>
    </source>
</evidence>
<dbReference type="Proteomes" id="UP000474778">
    <property type="component" value="Unassembled WGS sequence"/>
</dbReference>
<comment type="caution">
    <text evidence="2">The sequence shown here is derived from an EMBL/GenBank/DDBJ whole genome shotgun (WGS) entry which is preliminary data.</text>
</comment>
<evidence type="ECO:0000256" key="1">
    <source>
        <dbReference type="SAM" id="SignalP"/>
    </source>
</evidence>
<accession>A0A6L7HZW6</accession>
<reference evidence="2 3" key="1">
    <citation type="submission" date="2019-12" db="EMBL/GenBank/DDBJ databases">
        <title>Shewanella insulae sp. nov., isolated from a tidal flat.</title>
        <authorList>
            <person name="Yoon J.-H."/>
        </authorList>
    </citation>
    <scope>NUCLEOTIDE SEQUENCE [LARGE SCALE GENOMIC DNA]</scope>
    <source>
        <strain evidence="2 3">JBTF-M18</strain>
    </source>
</reference>
<sequence length="452" mass="50444">MALSLMLMSLALMSVLYSFNTAKVNLNATKLQNTADNTAYSVATFAARDFNFKAYTNRASVANQVAIAQMVGLSSWFNMTDRFAQNACYSLCWVPYVGAVVRGIKQAVGTINQVAQPVFEGLIYAEDAILWTLSSSQQVIHYAGMASSIESAGKVVKANDGDARLDLAQNPLLFADVKDTWISFQKRHSRGSNRKETQFKDFIGVTLASRDPFSKKRTYKLGGIWSMTLFPLRWKTQKTGGSDLISYKNGQAESWTSMDTISFHLSKFRCSWSGCRWRGYRETPLGWGSTSSDDRADIRRVGDRQTWGKSRRINRRGAQLAAYAQETRGDYNGVRPFFGLSSSANKKSQTDNIAIVVSKERKKVGTSSSVQLVGDGLNPANDEKMLGNRMTALATAQAYYSRPKDLMQLTSSWARRDGRHEYGNLYNPFWQTRLTDSSNGERTAVLALTRML</sequence>
<proteinExistence type="predicted"/>
<gene>
    <name evidence="2" type="ORF">GNT65_14180</name>
</gene>
<protein>
    <recommendedName>
        <fullName evidence="4">Flp pilus-assembly TadG-like N-terminal domain-containing protein</fullName>
    </recommendedName>
</protein>
<organism evidence="2 3">
    <name type="scientific">Shewanella insulae</name>
    <dbReference type="NCBI Taxonomy" id="2681496"/>
    <lineage>
        <taxon>Bacteria</taxon>
        <taxon>Pseudomonadati</taxon>
        <taxon>Pseudomonadota</taxon>
        <taxon>Gammaproteobacteria</taxon>
        <taxon>Alteromonadales</taxon>
        <taxon>Shewanellaceae</taxon>
        <taxon>Shewanella</taxon>
    </lineage>
</organism>
<feature type="chain" id="PRO_5027054797" description="Flp pilus-assembly TadG-like N-terminal domain-containing protein" evidence="1">
    <location>
        <begin position="23"/>
        <end position="452"/>
    </location>
</feature>
<dbReference type="AlphaFoldDB" id="A0A6L7HZW6"/>